<dbReference type="InterPro" id="IPR036179">
    <property type="entry name" value="Ig-like_dom_sf"/>
</dbReference>
<dbReference type="InterPro" id="IPR051427">
    <property type="entry name" value="Nectin/Nectin-like"/>
</dbReference>
<dbReference type="PANTHER" id="PTHR23277">
    <property type="entry name" value="NECTIN-RELATED"/>
    <property type="match status" value="1"/>
</dbReference>
<dbReference type="SUPFAM" id="SSF48726">
    <property type="entry name" value="Immunoglobulin"/>
    <property type="match status" value="2"/>
</dbReference>
<evidence type="ECO:0000256" key="2">
    <source>
        <dbReference type="ARBA" id="ARBA00022729"/>
    </source>
</evidence>
<evidence type="ECO:0000256" key="1">
    <source>
        <dbReference type="ARBA" id="ARBA00004167"/>
    </source>
</evidence>
<dbReference type="InterPro" id="IPR013783">
    <property type="entry name" value="Ig-like_fold"/>
</dbReference>
<evidence type="ECO:0000313" key="11">
    <source>
        <dbReference type="EMBL" id="KAJ8018863.1"/>
    </source>
</evidence>
<dbReference type="OrthoDB" id="6507807at2759"/>
<comment type="subcellular location">
    <subcellularLocation>
        <location evidence="1">Membrane</location>
        <topology evidence="1">Single-pass membrane protein</topology>
    </subcellularLocation>
</comment>
<evidence type="ECO:0000256" key="6">
    <source>
        <dbReference type="ARBA" id="ARBA00023157"/>
    </source>
</evidence>
<feature type="transmembrane region" description="Helical" evidence="9">
    <location>
        <begin position="315"/>
        <end position="340"/>
    </location>
</feature>
<dbReference type="Pfam" id="PF08205">
    <property type="entry name" value="C2-set_2"/>
    <property type="match status" value="1"/>
</dbReference>
<name>A0A9Q0YA39_HOLLE</name>
<evidence type="ECO:0000259" key="10">
    <source>
        <dbReference type="PROSITE" id="PS50835"/>
    </source>
</evidence>
<dbReference type="AlphaFoldDB" id="A0A9Q0YA39"/>
<keyword evidence="9" id="KW-0812">Transmembrane</keyword>
<keyword evidence="6" id="KW-1015">Disulfide bond</keyword>
<dbReference type="GO" id="GO:0007156">
    <property type="term" value="P:homophilic cell adhesion via plasma membrane adhesion molecules"/>
    <property type="evidence" value="ECO:0007669"/>
    <property type="project" value="TreeGrafter"/>
</dbReference>
<evidence type="ECO:0000256" key="4">
    <source>
        <dbReference type="ARBA" id="ARBA00022889"/>
    </source>
</evidence>
<dbReference type="SMART" id="SM00409">
    <property type="entry name" value="IG"/>
    <property type="match status" value="2"/>
</dbReference>
<feature type="domain" description="Ig-like" evidence="10">
    <location>
        <begin position="126"/>
        <end position="221"/>
    </location>
</feature>
<proteinExistence type="predicted"/>
<dbReference type="GO" id="GO:0005912">
    <property type="term" value="C:adherens junction"/>
    <property type="evidence" value="ECO:0007669"/>
    <property type="project" value="TreeGrafter"/>
</dbReference>
<dbReference type="Gene3D" id="2.60.40.10">
    <property type="entry name" value="Immunoglobulins"/>
    <property type="match status" value="2"/>
</dbReference>
<dbReference type="PANTHER" id="PTHR23277:SF108">
    <property type="entry name" value="FASCICLIN-3"/>
    <property type="match status" value="1"/>
</dbReference>
<evidence type="ECO:0000256" key="8">
    <source>
        <dbReference type="SAM" id="MobiDB-lite"/>
    </source>
</evidence>
<evidence type="ECO:0000256" key="3">
    <source>
        <dbReference type="ARBA" id="ARBA00022737"/>
    </source>
</evidence>
<dbReference type="Proteomes" id="UP001152320">
    <property type="component" value="Unassembled WGS sequence"/>
</dbReference>
<accession>A0A9Q0YA39</accession>
<keyword evidence="9" id="KW-1133">Transmembrane helix</keyword>
<organism evidence="11 12">
    <name type="scientific">Holothuria leucospilota</name>
    <name type="common">Black long sea cucumber</name>
    <name type="synonym">Mertensiothuria leucospilota</name>
    <dbReference type="NCBI Taxonomy" id="206669"/>
    <lineage>
        <taxon>Eukaryota</taxon>
        <taxon>Metazoa</taxon>
        <taxon>Echinodermata</taxon>
        <taxon>Eleutherozoa</taxon>
        <taxon>Echinozoa</taxon>
        <taxon>Holothuroidea</taxon>
        <taxon>Aspidochirotacea</taxon>
        <taxon>Aspidochirotida</taxon>
        <taxon>Holothuriidae</taxon>
        <taxon>Holothuria</taxon>
    </lineage>
</organism>
<evidence type="ECO:0000313" key="12">
    <source>
        <dbReference type="Proteomes" id="UP001152320"/>
    </source>
</evidence>
<dbReference type="EMBL" id="JAIZAY010000163">
    <property type="protein sequence ID" value="KAJ8018863.1"/>
    <property type="molecule type" value="Genomic_DNA"/>
</dbReference>
<dbReference type="InterPro" id="IPR007110">
    <property type="entry name" value="Ig-like_dom"/>
</dbReference>
<feature type="region of interest" description="Disordered" evidence="8">
    <location>
        <begin position="381"/>
        <end position="455"/>
    </location>
</feature>
<comment type="caution">
    <text evidence="11">The sequence shown here is derived from an EMBL/GenBank/DDBJ whole genome shotgun (WGS) entry which is preliminary data.</text>
</comment>
<evidence type="ECO:0000256" key="7">
    <source>
        <dbReference type="ARBA" id="ARBA00023180"/>
    </source>
</evidence>
<keyword evidence="7" id="KW-0325">Glycoprotein</keyword>
<keyword evidence="4" id="KW-0130">Cell adhesion</keyword>
<dbReference type="GO" id="GO:0016020">
    <property type="term" value="C:membrane"/>
    <property type="evidence" value="ECO:0007669"/>
    <property type="project" value="UniProtKB-SubCell"/>
</dbReference>
<evidence type="ECO:0000256" key="9">
    <source>
        <dbReference type="SAM" id="Phobius"/>
    </source>
</evidence>
<dbReference type="InterPro" id="IPR013162">
    <property type="entry name" value="CD80_C2-set"/>
</dbReference>
<keyword evidence="3" id="KW-0677">Repeat</keyword>
<keyword evidence="2" id="KW-0732">Signal</keyword>
<protein>
    <submittedName>
        <fullName evidence="11">Immunoglobulin superfamily member 5</fullName>
    </submittedName>
</protein>
<sequence length="455" mass="51543">MKTDIYGETFLKCVLTWLCCLPGRQGMTILEGNPAEFNCTVETLQTSLWQVKRPDGTFEAIAQNGVLYSHYREKFQLEIQNELSGNNTSYFQTLTLDEVTVDDDGQYRCEEEGQIRTVTNLTVEIPPVLQLKRENLTVSTDMDVVFNEQVTITCIAEGGKPPVRLSWKVNGQEKTGPFIGNSPPSRDRRVTSVIYYQPTLDDNRLTCVASGQQVIPEQEISVDINVQYILNCLIVITNETNAFIITCSCEANPEVEKYMIYVNKTLFSENQEAKLPSEKGATVFCIATNKVANYTTKEVELKPFHEEVPAHVTRFALIICLFVAGMVVVIVVIVAVVCICRKMKDVDKAEAHATEAREEATRFEMSQKTFLELAMKPLPDDYGLEQDDHQPLKDCDKGTEEKPDKEERSKKPHEEEDGLDMTKAAAEMAMKPLPDDDDSEQNKLNRHKNIERRKF</sequence>
<evidence type="ECO:0000256" key="5">
    <source>
        <dbReference type="ARBA" id="ARBA00023136"/>
    </source>
</evidence>
<feature type="domain" description="Ig-like" evidence="10">
    <location>
        <begin position="22"/>
        <end position="119"/>
    </location>
</feature>
<dbReference type="GO" id="GO:0007157">
    <property type="term" value="P:heterophilic cell-cell adhesion via plasma membrane cell adhesion molecules"/>
    <property type="evidence" value="ECO:0007669"/>
    <property type="project" value="TreeGrafter"/>
</dbReference>
<feature type="compositionally biased region" description="Basic residues" evidence="8">
    <location>
        <begin position="444"/>
        <end position="455"/>
    </location>
</feature>
<feature type="compositionally biased region" description="Basic and acidic residues" evidence="8">
    <location>
        <begin position="386"/>
        <end position="414"/>
    </location>
</feature>
<dbReference type="PROSITE" id="PS50835">
    <property type="entry name" value="IG_LIKE"/>
    <property type="match status" value="2"/>
</dbReference>
<reference evidence="11" key="1">
    <citation type="submission" date="2021-10" db="EMBL/GenBank/DDBJ databases">
        <title>Tropical sea cucumber genome reveals ecological adaptation and Cuvierian tubules defense mechanism.</title>
        <authorList>
            <person name="Chen T."/>
        </authorList>
    </citation>
    <scope>NUCLEOTIDE SEQUENCE</scope>
    <source>
        <strain evidence="11">Nanhai2018</strain>
        <tissue evidence="11">Muscle</tissue>
    </source>
</reference>
<gene>
    <name evidence="11" type="ORF">HOLleu_42918</name>
</gene>
<dbReference type="InterPro" id="IPR003599">
    <property type="entry name" value="Ig_sub"/>
</dbReference>
<keyword evidence="5 9" id="KW-0472">Membrane</keyword>
<keyword evidence="12" id="KW-1185">Reference proteome</keyword>